<dbReference type="KEGG" id="nva:G3M78_13515"/>
<dbReference type="InterPro" id="IPR006139">
    <property type="entry name" value="D-isomer_2_OHA_DH_cat_dom"/>
</dbReference>
<dbReference type="GO" id="GO:0016616">
    <property type="term" value="F:oxidoreductase activity, acting on the CH-OH group of donors, NAD or NADP as acceptor"/>
    <property type="evidence" value="ECO:0007669"/>
    <property type="project" value="InterPro"/>
</dbReference>
<proteinExistence type="inferred from homology"/>
<dbReference type="InterPro" id="IPR006140">
    <property type="entry name" value="D-isomer_DH_NAD-bd"/>
</dbReference>
<dbReference type="CDD" id="cd12172">
    <property type="entry name" value="PGDH_like_2"/>
    <property type="match status" value="1"/>
</dbReference>
<dbReference type="PROSITE" id="PS00671">
    <property type="entry name" value="D_2_HYDROXYACID_DH_3"/>
    <property type="match status" value="1"/>
</dbReference>
<dbReference type="Gene3D" id="3.40.50.720">
    <property type="entry name" value="NAD(P)-binding Rossmann-like Domain"/>
    <property type="match status" value="2"/>
</dbReference>
<feature type="domain" description="D-isomer specific 2-hydroxyacid dehydrogenase NAD-binding" evidence="5">
    <location>
        <begin position="113"/>
        <end position="284"/>
    </location>
</feature>
<dbReference type="PANTHER" id="PTHR10996">
    <property type="entry name" value="2-HYDROXYACID DEHYDROGENASE-RELATED"/>
    <property type="match status" value="1"/>
</dbReference>
<evidence type="ECO:0000259" key="5">
    <source>
        <dbReference type="Pfam" id="PF02826"/>
    </source>
</evidence>
<dbReference type="PROSITE" id="PS00065">
    <property type="entry name" value="D_2_HYDROXYACID_DH_1"/>
    <property type="match status" value="1"/>
</dbReference>
<evidence type="ECO:0000256" key="1">
    <source>
        <dbReference type="ARBA" id="ARBA00005854"/>
    </source>
</evidence>
<dbReference type="Pfam" id="PF02826">
    <property type="entry name" value="2-Hacid_dh_C"/>
    <property type="match status" value="1"/>
</dbReference>
<dbReference type="EMBL" id="CP048620">
    <property type="protein sequence ID" value="QPJ66358.1"/>
    <property type="molecule type" value="Genomic_DNA"/>
</dbReference>
<dbReference type="SUPFAM" id="SSF52283">
    <property type="entry name" value="Formate/glycerate dehydrogenase catalytic domain-like"/>
    <property type="match status" value="1"/>
</dbReference>
<evidence type="ECO:0000313" key="6">
    <source>
        <dbReference type="EMBL" id="QPJ66358.1"/>
    </source>
</evidence>
<dbReference type="SUPFAM" id="SSF51735">
    <property type="entry name" value="NAD(P)-binding Rossmann-fold domains"/>
    <property type="match status" value="1"/>
</dbReference>
<sequence>MSPRIGVTPPAFCKSKVLREELLEVFPHARFNDKGRYLTEEELVSFLEDAEGAIIGRDRIDAGIVKRLPRLKIIAKYGVGLDTINQADLESCGVAFKWDAGVNRQSVAELTLGFMIGLMHNMYSTGFDLKAGVWRKDGGRQLQGKTVGIVGCGHVGERLIELLAPFSCRILICDIVSKDAVCKRWGAEQIDLNRLASESDIVTLHVPLTELTLGMVDANFLNRMKPTAYLINTCRGEVVDAAALKRALMDSGIAGAALDVFDPEPPVDNEFLNLKHFTGTPHIGGNAEEAVLAMGRAPIQRLIDFFKP</sequence>
<comment type="similarity">
    <text evidence="1 3">Belongs to the D-isomer specific 2-hydroxyacid dehydrogenase family.</text>
</comment>
<dbReference type="InterPro" id="IPR050223">
    <property type="entry name" value="D-isomer_2-hydroxyacid_DH"/>
</dbReference>
<gene>
    <name evidence="6" type="ORF">G3M78_13515</name>
</gene>
<accession>A0A7T0C4H3</accession>
<evidence type="ECO:0000313" key="7">
    <source>
        <dbReference type="Proteomes" id="UP000594464"/>
    </source>
</evidence>
<reference evidence="7" key="1">
    <citation type="submission" date="2020-02" db="EMBL/GenBank/DDBJ databases">
        <title>Genomic and physiological characterization of two novel Nitrospinaceae genera.</title>
        <authorList>
            <person name="Mueller A.J."/>
            <person name="Jung M.-Y."/>
            <person name="Strachan C.R."/>
            <person name="Herbold C.W."/>
            <person name="Kirkegaard R.H."/>
            <person name="Daims H."/>
        </authorList>
    </citation>
    <scope>NUCLEOTIDE SEQUENCE [LARGE SCALE GENOMIC DNA]</scope>
</reference>
<evidence type="ECO:0000256" key="3">
    <source>
        <dbReference type="RuleBase" id="RU003719"/>
    </source>
</evidence>
<evidence type="ECO:0000259" key="4">
    <source>
        <dbReference type="Pfam" id="PF00389"/>
    </source>
</evidence>
<dbReference type="InterPro" id="IPR029753">
    <property type="entry name" value="D-isomer_DH_CS"/>
</dbReference>
<evidence type="ECO:0000256" key="2">
    <source>
        <dbReference type="ARBA" id="ARBA00023002"/>
    </source>
</evidence>
<dbReference type="InterPro" id="IPR029752">
    <property type="entry name" value="D-isomer_DH_CS1"/>
</dbReference>
<feature type="domain" description="D-isomer specific 2-hydroxyacid dehydrogenase catalytic" evidence="4">
    <location>
        <begin position="33"/>
        <end position="307"/>
    </location>
</feature>
<name>A0A7T0C4H3_9BACT</name>
<keyword evidence="2 3" id="KW-0560">Oxidoreductase</keyword>
<protein>
    <submittedName>
        <fullName evidence="6">Phosphoglycerate dehydrogenase</fullName>
    </submittedName>
</protein>
<dbReference type="InterPro" id="IPR036291">
    <property type="entry name" value="NAD(P)-bd_dom_sf"/>
</dbReference>
<organism evidence="6 7">
    <name type="scientific">Candidatus Nitrohelix vancouverensis</name>
    <dbReference type="NCBI Taxonomy" id="2705534"/>
    <lineage>
        <taxon>Bacteria</taxon>
        <taxon>Pseudomonadati</taxon>
        <taxon>Nitrospinota/Tectimicrobiota group</taxon>
        <taxon>Nitrospinota</taxon>
        <taxon>Nitrospinia</taxon>
        <taxon>Nitrospinales</taxon>
        <taxon>Nitrospinaceae</taxon>
        <taxon>Candidatus Nitrohelix</taxon>
    </lineage>
</organism>
<dbReference type="Proteomes" id="UP000594464">
    <property type="component" value="Chromosome"/>
</dbReference>
<dbReference type="GO" id="GO:0051287">
    <property type="term" value="F:NAD binding"/>
    <property type="evidence" value="ECO:0007669"/>
    <property type="project" value="InterPro"/>
</dbReference>
<dbReference type="Pfam" id="PF00389">
    <property type="entry name" value="2-Hacid_dh"/>
    <property type="match status" value="1"/>
</dbReference>
<dbReference type="AlphaFoldDB" id="A0A7T0C4H3"/>